<comment type="caution">
    <text evidence="1">The sequence shown here is derived from an EMBL/GenBank/DDBJ whole genome shotgun (WGS) entry which is preliminary data.</text>
</comment>
<accession>A0ABT5SYB8</accession>
<name>A0ABT5SYB8_9PSEU</name>
<evidence type="ECO:0000313" key="1">
    <source>
        <dbReference type="EMBL" id="MDD7967860.1"/>
    </source>
</evidence>
<dbReference type="Gene3D" id="3.30.530.20">
    <property type="match status" value="1"/>
</dbReference>
<gene>
    <name evidence="1" type="ORF">PGB27_21170</name>
</gene>
<dbReference type="Pfam" id="PF10604">
    <property type="entry name" value="Polyketide_cyc2"/>
    <property type="match status" value="1"/>
</dbReference>
<organism evidence="1 2">
    <name type="scientific">Actinomycetospora lemnae</name>
    <dbReference type="NCBI Taxonomy" id="3019891"/>
    <lineage>
        <taxon>Bacteria</taxon>
        <taxon>Bacillati</taxon>
        <taxon>Actinomycetota</taxon>
        <taxon>Actinomycetes</taxon>
        <taxon>Pseudonocardiales</taxon>
        <taxon>Pseudonocardiaceae</taxon>
        <taxon>Actinomycetospora</taxon>
    </lineage>
</organism>
<dbReference type="SUPFAM" id="SSF55961">
    <property type="entry name" value="Bet v1-like"/>
    <property type="match status" value="1"/>
</dbReference>
<proteinExistence type="predicted"/>
<dbReference type="InterPro" id="IPR019587">
    <property type="entry name" value="Polyketide_cyclase/dehydratase"/>
</dbReference>
<evidence type="ECO:0000313" key="2">
    <source>
        <dbReference type="Proteomes" id="UP001300763"/>
    </source>
</evidence>
<sequence>MEYTVAREVDAGADTVWAVMADVERMPTWTSTMRRVRVVDGDTLRVGTRVRVEQPRLPPATWEVTELEPGRSFTWAAPAPGLHSVAWHAVEPWGPGRSRITLGIRQTGALGVVASMLGPMTRRYVDTEIAGLAAESERRSAAR</sequence>
<reference evidence="1 2" key="1">
    <citation type="submission" date="2023-02" db="EMBL/GenBank/DDBJ databases">
        <title>Genome sequencing required for Actinomycetospora new species description.</title>
        <authorList>
            <person name="Saimee Y."/>
            <person name="Duangmal K."/>
        </authorList>
    </citation>
    <scope>NUCLEOTIDE SEQUENCE [LARGE SCALE GENOMIC DNA]</scope>
    <source>
        <strain evidence="1 2">DW7H6</strain>
    </source>
</reference>
<protein>
    <submittedName>
        <fullName evidence="1">SRPBCC family protein</fullName>
    </submittedName>
</protein>
<dbReference type="Proteomes" id="UP001300763">
    <property type="component" value="Unassembled WGS sequence"/>
</dbReference>
<dbReference type="RefSeq" id="WP_274202379.1">
    <property type="nucleotide sequence ID" value="NZ_JAQZAO010000009.1"/>
</dbReference>
<keyword evidence="2" id="KW-1185">Reference proteome</keyword>
<dbReference type="EMBL" id="JAQZAO010000009">
    <property type="protein sequence ID" value="MDD7967860.1"/>
    <property type="molecule type" value="Genomic_DNA"/>
</dbReference>
<dbReference type="InterPro" id="IPR023393">
    <property type="entry name" value="START-like_dom_sf"/>
</dbReference>